<dbReference type="PROSITE" id="PS50041">
    <property type="entry name" value="C_TYPE_LECTIN_2"/>
    <property type="match status" value="3"/>
</dbReference>
<keyword evidence="2" id="KW-1185">Reference proteome</keyword>
<dbReference type="InterPro" id="IPR016187">
    <property type="entry name" value="CTDL_fold"/>
</dbReference>
<dbReference type="OrthoDB" id="5988686at2759"/>
<dbReference type="InterPro" id="IPR000421">
    <property type="entry name" value="FA58C"/>
</dbReference>
<dbReference type="InterPro" id="IPR008979">
    <property type="entry name" value="Galactose-bd-like_sf"/>
</dbReference>
<protein>
    <submittedName>
        <fullName evidence="1">Uncharacterized protein</fullName>
    </submittedName>
</protein>
<dbReference type="SMART" id="SM00034">
    <property type="entry name" value="CLECT"/>
    <property type="match status" value="3"/>
</dbReference>
<dbReference type="PROSITE" id="PS50022">
    <property type="entry name" value="FA58C_3"/>
    <property type="match status" value="1"/>
</dbReference>
<dbReference type="InterPro" id="IPR018378">
    <property type="entry name" value="C-type_lectin_CS"/>
</dbReference>
<dbReference type="Pfam" id="PF00059">
    <property type="entry name" value="Lectin_C"/>
    <property type="match status" value="3"/>
</dbReference>
<dbReference type="PANTHER" id="PTHR22803">
    <property type="entry name" value="MANNOSE, PHOSPHOLIPASE, LECTIN RECEPTOR RELATED"/>
    <property type="match status" value="1"/>
</dbReference>
<dbReference type="SUPFAM" id="SSF49785">
    <property type="entry name" value="Galactose-binding domain-like"/>
    <property type="match status" value="1"/>
</dbReference>
<name>A0A7D9ESG8_PARCT</name>
<evidence type="ECO:0000313" key="2">
    <source>
        <dbReference type="Proteomes" id="UP001152795"/>
    </source>
</evidence>
<dbReference type="SUPFAM" id="SSF56436">
    <property type="entry name" value="C-type lectin-like"/>
    <property type="match status" value="3"/>
</dbReference>
<dbReference type="Proteomes" id="UP001152795">
    <property type="component" value="Unassembled WGS sequence"/>
</dbReference>
<reference evidence="1" key="1">
    <citation type="submission" date="2020-04" db="EMBL/GenBank/DDBJ databases">
        <authorList>
            <person name="Alioto T."/>
            <person name="Alioto T."/>
            <person name="Gomez Garrido J."/>
        </authorList>
    </citation>
    <scope>NUCLEOTIDE SEQUENCE</scope>
    <source>
        <strain evidence="1">A484AB</strain>
    </source>
</reference>
<feature type="non-terminal residue" evidence="1">
    <location>
        <position position="1"/>
    </location>
</feature>
<dbReference type="CDD" id="cd00037">
    <property type="entry name" value="CLECT"/>
    <property type="match status" value="3"/>
</dbReference>
<organism evidence="1 2">
    <name type="scientific">Paramuricea clavata</name>
    <name type="common">Red gorgonian</name>
    <name type="synonym">Violescent sea-whip</name>
    <dbReference type="NCBI Taxonomy" id="317549"/>
    <lineage>
        <taxon>Eukaryota</taxon>
        <taxon>Metazoa</taxon>
        <taxon>Cnidaria</taxon>
        <taxon>Anthozoa</taxon>
        <taxon>Octocorallia</taxon>
        <taxon>Malacalcyonacea</taxon>
        <taxon>Plexauridae</taxon>
        <taxon>Paramuricea</taxon>
    </lineage>
</organism>
<dbReference type="PROSITE" id="PS00615">
    <property type="entry name" value="C_TYPE_LECTIN_1"/>
    <property type="match status" value="2"/>
</dbReference>
<dbReference type="InterPro" id="IPR016186">
    <property type="entry name" value="C-type_lectin-like/link_sf"/>
</dbReference>
<dbReference type="AlphaFoldDB" id="A0A7D9ESG8"/>
<dbReference type="InterPro" id="IPR050111">
    <property type="entry name" value="C-type_lectin/snaclec_domain"/>
</dbReference>
<accession>A0A7D9ESG8</accession>
<gene>
    <name evidence="1" type="ORF">PACLA_8A069453</name>
</gene>
<dbReference type="Gene3D" id="2.60.120.260">
    <property type="entry name" value="Galactose-binding domain-like"/>
    <property type="match status" value="1"/>
</dbReference>
<evidence type="ECO:0000313" key="1">
    <source>
        <dbReference type="EMBL" id="CAB4014244.1"/>
    </source>
</evidence>
<sequence length="487" mass="55573">MSWENSRANCLGYGADMVSILNSSEVDFINKQTKVLGNHLFWIGLFRNKTTSDPKEGWIWSDGNNFTNPQQWNRGEPNNYKNNENCAEVFATNKRWNDNDCAKLFSSICKRKKGLPDPTTPTSGTLPPTKDPPPRCDSGWIAYNRSCYRMFQRAITWGAAKRTCRDTGGHLVRIDNDNEQHFLSNYVRPKRQSFWIGLNDLDVAGNWTWEFRSKDPLNYKNWQIGEPNGLGVERCTEMYGHAQAGYWNDASCYGWKSYICEKEEGQNMCPEGWIAYNDSCYQFNMDISQKMTWAEAEAACNAIGNFASLVKINSQSEQDFVNQRIQSISGTDAWIGLNDINKENVFRWTADKSPSSLDNTKYQIWANGKPSENNDDRDCVMILSVRKDGAWSVKNCSQKQNYVCMRHRDLPFCNGPLGMENGKISDSQITATTFLSTNEPFQARFRHGGSWCPTTANQKEYLQVVLPYLADIRKIATEGNVTSYTLT</sequence>
<dbReference type="Gene3D" id="3.10.100.10">
    <property type="entry name" value="Mannose-Binding Protein A, subunit A"/>
    <property type="match status" value="3"/>
</dbReference>
<dbReference type="InterPro" id="IPR001304">
    <property type="entry name" value="C-type_lectin-like"/>
</dbReference>
<comment type="caution">
    <text evidence="1">The sequence shown here is derived from an EMBL/GenBank/DDBJ whole genome shotgun (WGS) entry which is preliminary data.</text>
</comment>
<proteinExistence type="predicted"/>
<dbReference type="EMBL" id="CACRXK020008215">
    <property type="protein sequence ID" value="CAB4014244.1"/>
    <property type="molecule type" value="Genomic_DNA"/>
</dbReference>